<gene>
    <name evidence="1" type="ORF">KZC48_15285</name>
</gene>
<sequence>MLLAGCAPSSDMPQATTSTLLTEQGLTGMTTTQIIDHLDQMSVNDRPTDLFASVRPEALILADDEQEVSLAMPADVSYVSIAPFLQQTHDCFFHSLTTCRGELSSQPIEVRILDHATGDVLIDEATTTFDNGFVGYWLPRGVEGAIEVTHDGRTGTTAFSTMDDAPTCITTLQLV</sequence>
<dbReference type="NCBIfam" id="NF038094">
    <property type="entry name" value="CueP_fam"/>
    <property type="match status" value="1"/>
</dbReference>
<dbReference type="EMBL" id="JAHWXI010000035">
    <property type="protein sequence ID" value="MDN4465749.1"/>
    <property type="molecule type" value="Genomic_DNA"/>
</dbReference>
<dbReference type="Proteomes" id="UP001172731">
    <property type="component" value="Unassembled WGS sequence"/>
</dbReference>
<evidence type="ECO:0000313" key="2">
    <source>
        <dbReference type="Proteomes" id="UP001172731"/>
    </source>
</evidence>
<proteinExistence type="predicted"/>
<dbReference type="Gene3D" id="2.60.40.3700">
    <property type="match status" value="1"/>
</dbReference>
<reference evidence="1" key="1">
    <citation type="submission" date="2021-06" db="EMBL/GenBank/DDBJ databases">
        <title>Genome-based taxonomic framework of Microbacterium strains isolated from marine environment, the description of four new species and reclassification of four preexisting species.</title>
        <authorList>
            <person name="Lee S.D."/>
            <person name="Kim S.-M."/>
            <person name="Byeon Y.-S."/>
            <person name="Yang H.L."/>
            <person name="Kim I.S."/>
        </authorList>
    </citation>
    <scope>NUCLEOTIDE SEQUENCE</scope>
    <source>
        <strain evidence="1">KACC 20510</strain>
    </source>
</reference>
<dbReference type="Pfam" id="PF21172">
    <property type="entry name" value="CueP"/>
    <property type="match status" value="1"/>
</dbReference>
<organism evidence="1 2">
    <name type="scientific">Microbacterium aurantiacum</name>
    <dbReference type="NCBI Taxonomy" id="162393"/>
    <lineage>
        <taxon>Bacteria</taxon>
        <taxon>Bacillati</taxon>
        <taxon>Actinomycetota</taxon>
        <taxon>Actinomycetes</taxon>
        <taxon>Micrococcales</taxon>
        <taxon>Microbacteriaceae</taxon>
        <taxon>Microbacterium</taxon>
    </lineage>
</organism>
<accession>A0ABT8FWR6</accession>
<comment type="caution">
    <text evidence="1">The sequence shown here is derived from an EMBL/GenBank/DDBJ whole genome shotgun (WGS) entry which is preliminary data.</text>
</comment>
<evidence type="ECO:0000313" key="1">
    <source>
        <dbReference type="EMBL" id="MDN4465749.1"/>
    </source>
</evidence>
<dbReference type="InterPro" id="IPR047808">
    <property type="entry name" value="CueP-like"/>
</dbReference>
<protein>
    <submittedName>
        <fullName evidence="1">CueP family metal-binding protein</fullName>
    </submittedName>
</protein>
<name>A0ABT8FWR6_9MICO</name>
<keyword evidence="2" id="KW-1185">Reference proteome</keyword>